<dbReference type="NCBIfam" id="TIGR04474">
    <property type="entry name" value="tcm_partner"/>
    <property type="match status" value="1"/>
</dbReference>
<accession>A0A6G9Y360</accession>
<dbReference type="Proteomes" id="UP000501705">
    <property type="component" value="Chromosome"/>
</dbReference>
<dbReference type="EMBL" id="CP046171">
    <property type="protein sequence ID" value="QIS07631.1"/>
    <property type="molecule type" value="Genomic_DNA"/>
</dbReference>
<reference evidence="1 2" key="1">
    <citation type="journal article" date="2019" name="ACS Chem. Biol.">
        <title>Identification and Mobilization of a Cryptic Antibiotic Biosynthesis Gene Locus from a Human-Pathogenic Nocardia Isolate.</title>
        <authorList>
            <person name="Herisse M."/>
            <person name="Ishida K."/>
            <person name="Porter J.L."/>
            <person name="Howden B."/>
            <person name="Hertweck C."/>
            <person name="Stinear T.P."/>
            <person name="Pidot S.J."/>
        </authorList>
    </citation>
    <scope>NUCLEOTIDE SEQUENCE [LARGE SCALE GENOMIC DNA]</scope>
    <source>
        <strain evidence="1 2">AUSMDU00024985</strain>
    </source>
</reference>
<gene>
    <name evidence="1" type="primary">tcmP</name>
    <name evidence="1" type="ORF">F5X71_23785</name>
</gene>
<sequence>MSKGTTSGLLDEVRAQSIFKHQILDSYIIRFVTMTGRRAGRAVLLDGFAGRGRYPDGKPASGERMLLAAKKSKNTLTVEVVLVERQQSLYRRLAEVAAEYRAQGVTAEAYRGQVQDHLDRVISRSQGAPLFLFLDPCGRNLAFDILSSALRRRRPAWPPTEALLNMNADLIRRAAGVARKELADHAALACVDVMCGGDWWRQLALDAHSASHSATWENAAEKVVHEYARRLGLATGMRSVVVPVRRKQHHQPVYHLVFLTRSEYGRWVFGDAVAAARQAWLGALGPTDEEVADMLFDTVECQIDAEQDGALRAIADNLIALAASGQRVKLVDHTMAVFGDNYYGVAQERLVRIAARELSKSGRIRLEASAKQPRDWVIGPVLQP</sequence>
<dbReference type="AlphaFoldDB" id="A0A6G9Y360"/>
<dbReference type="InterPro" id="IPR031009">
    <property type="entry name" value="Tcm_partner"/>
</dbReference>
<organism evidence="1 2">
    <name type="scientific">Nocardia brasiliensis</name>
    <dbReference type="NCBI Taxonomy" id="37326"/>
    <lineage>
        <taxon>Bacteria</taxon>
        <taxon>Bacillati</taxon>
        <taxon>Actinomycetota</taxon>
        <taxon>Actinomycetes</taxon>
        <taxon>Mycobacteriales</taxon>
        <taxon>Nocardiaceae</taxon>
        <taxon>Nocardia</taxon>
    </lineage>
</organism>
<evidence type="ECO:0000313" key="2">
    <source>
        <dbReference type="Proteomes" id="UP000501705"/>
    </source>
</evidence>
<proteinExistence type="predicted"/>
<evidence type="ECO:0000313" key="1">
    <source>
        <dbReference type="EMBL" id="QIS07631.1"/>
    </source>
</evidence>
<name>A0A6G9Y360_NOCBR</name>
<protein>
    <submittedName>
        <fullName evidence="1">Three-Cys-motif partner protein TcmP</fullName>
    </submittedName>
</protein>